<dbReference type="InterPro" id="IPR000383">
    <property type="entry name" value="Xaa-Pro-like_dom"/>
</dbReference>
<dbReference type="InterPro" id="IPR013736">
    <property type="entry name" value="Xaa-Pro_dipept_C"/>
</dbReference>
<dbReference type="Proteomes" id="UP001144280">
    <property type="component" value="Unassembled WGS sequence"/>
</dbReference>
<feature type="signal peptide" evidence="2">
    <location>
        <begin position="1"/>
        <end position="19"/>
    </location>
</feature>
<dbReference type="EMBL" id="BSDI01000009">
    <property type="protein sequence ID" value="GLH97311.1"/>
    <property type="molecule type" value="Genomic_DNA"/>
</dbReference>
<evidence type="ECO:0000259" key="3">
    <source>
        <dbReference type="SMART" id="SM00939"/>
    </source>
</evidence>
<keyword evidence="2" id="KW-0732">Signal</keyword>
<gene>
    <name evidence="4" type="primary">pepX_1</name>
    <name evidence="4" type="ORF">Pa4123_25860</name>
</gene>
<feature type="domain" description="Xaa-Pro dipeptidyl-peptidase C-terminal" evidence="3">
    <location>
        <begin position="343"/>
        <end position="559"/>
    </location>
</feature>
<dbReference type="Pfam" id="PF02129">
    <property type="entry name" value="Peptidase_S15"/>
    <property type="match status" value="1"/>
</dbReference>
<dbReference type="SUPFAM" id="SSF49785">
    <property type="entry name" value="Galactose-binding domain-like"/>
    <property type="match status" value="1"/>
</dbReference>
<dbReference type="Gene3D" id="2.60.120.260">
    <property type="entry name" value="Galactose-binding domain-like"/>
    <property type="match status" value="1"/>
</dbReference>
<feature type="chain" id="PRO_5046224280" evidence="2">
    <location>
        <begin position="20"/>
        <end position="561"/>
    </location>
</feature>
<dbReference type="InterPro" id="IPR008979">
    <property type="entry name" value="Galactose-bd-like_sf"/>
</dbReference>
<dbReference type="SUPFAM" id="SSF53474">
    <property type="entry name" value="alpha/beta-Hydrolases"/>
    <property type="match status" value="1"/>
</dbReference>
<proteinExistence type="predicted"/>
<organism evidence="4 5">
    <name type="scientific">Phytohabitans aurantiacus</name>
    <dbReference type="NCBI Taxonomy" id="3016789"/>
    <lineage>
        <taxon>Bacteria</taxon>
        <taxon>Bacillati</taxon>
        <taxon>Actinomycetota</taxon>
        <taxon>Actinomycetes</taxon>
        <taxon>Micromonosporales</taxon>
        <taxon>Micromonosporaceae</taxon>
    </lineage>
</organism>
<dbReference type="Pfam" id="PF08530">
    <property type="entry name" value="PepX_C"/>
    <property type="match status" value="1"/>
</dbReference>
<sequence length="561" mass="59057">MTALAVTAAVVLVPASASAAPAVPAGLVVKNGATQPVFSLAAAIQETVYITAPMDSNGDGANDRIAARLIRPEGTATGLQVASVIHASPYFGVSSLAREKSDLIVPAPHFNTWFDDYFVPRGYAVVEVEMQGTAESEGCATTGGPEDTISAKAAVDWLGGRATAVYADGTPAVATWSTGSTGMIGVSYAGTLPIAVAETGVEGLETIVPIASISSWYDYARASGISYGGFGSRYPQSLAQYVSNSTALSQCASRYTQLGDQADDATADFNAFWQARDYRDQASQVGASVFMVHGQQDKNTKTTNLGRYWDQLIANGVPRKLWLHDGGHSDPFGSDLVGRDTVGRWMDYWLYDIDNGIMSEPQATIKRPDGTSTTYATWPSGTETNLYFGGPATGAAGTLLTSPAPSGTQSFTDDRGQLEYPMTTAPDTAKPGRLVYLAPVLTAPKRLSGTARVQVTFTSTTSSTPLTAMVVHYTDGFPTRVVTRGALDTKNRLSLTTPSPLTPGTQYTATITLEPKDYIFPTGSRVGVVLVANHNEYLTTDMSAGGVAVSLPTSRAVLPLT</sequence>
<evidence type="ECO:0000313" key="4">
    <source>
        <dbReference type="EMBL" id="GLH97311.1"/>
    </source>
</evidence>
<keyword evidence="1" id="KW-0378">Hydrolase</keyword>
<reference evidence="4" key="1">
    <citation type="submission" date="2022-12" db="EMBL/GenBank/DDBJ databases">
        <title>New Phytohabitans aurantiacus sp. RD004123 nov., an actinomycete isolated from soil.</title>
        <authorList>
            <person name="Triningsih D.W."/>
            <person name="Harunari E."/>
            <person name="Igarashi Y."/>
        </authorList>
    </citation>
    <scope>NUCLEOTIDE SEQUENCE</scope>
    <source>
        <strain evidence="4">RD004123</strain>
    </source>
</reference>
<keyword evidence="5" id="KW-1185">Reference proteome</keyword>
<evidence type="ECO:0000256" key="2">
    <source>
        <dbReference type="SAM" id="SignalP"/>
    </source>
</evidence>
<comment type="caution">
    <text evidence="4">The sequence shown here is derived from an EMBL/GenBank/DDBJ whole genome shotgun (WGS) entry which is preliminary data.</text>
</comment>
<evidence type="ECO:0000313" key="5">
    <source>
        <dbReference type="Proteomes" id="UP001144280"/>
    </source>
</evidence>
<accession>A0ABQ5QUI2</accession>
<dbReference type="SMART" id="SM00939">
    <property type="entry name" value="PepX_C"/>
    <property type="match status" value="1"/>
</dbReference>
<dbReference type="Gene3D" id="3.40.50.1820">
    <property type="entry name" value="alpha/beta hydrolase"/>
    <property type="match status" value="2"/>
</dbReference>
<dbReference type="InterPro" id="IPR029058">
    <property type="entry name" value="AB_hydrolase_fold"/>
</dbReference>
<evidence type="ECO:0000256" key="1">
    <source>
        <dbReference type="ARBA" id="ARBA00022801"/>
    </source>
</evidence>
<name>A0ABQ5QUI2_9ACTN</name>
<protein>
    <submittedName>
        <fullName evidence="4">Xaa-Pro dipeptidyl-peptidase</fullName>
    </submittedName>
</protein>